<proteinExistence type="predicted"/>
<organism evidence="2 3">
    <name type="scientific">Haemaphysalis longicornis</name>
    <name type="common">Bush tick</name>
    <dbReference type="NCBI Taxonomy" id="44386"/>
    <lineage>
        <taxon>Eukaryota</taxon>
        <taxon>Metazoa</taxon>
        <taxon>Ecdysozoa</taxon>
        <taxon>Arthropoda</taxon>
        <taxon>Chelicerata</taxon>
        <taxon>Arachnida</taxon>
        <taxon>Acari</taxon>
        <taxon>Parasitiformes</taxon>
        <taxon>Ixodida</taxon>
        <taxon>Ixodoidea</taxon>
        <taxon>Ixodidae</taxon>
        <taxon>Haemaphysalinae</taxon>
        <taxon>Haemaphysalis</taxon>
    </lineage>
</organism>
<evidence type="ECO:0000313" key="2">
    <source>
        <dbReference type="EMBL" id="KAH9359864.1"/>
    </source>
</evidence>
<evidence type="ECO:0000313" key="3">
    <source>
        <dbReference type="Proteomes" id="UP000821853"/>
    </source>
</evidence>
<dbReference type="OrthoDB" id="6500414at2759"/>
<keyword evidence="3" id="KW-1185">Reference proteome</keyword>
<evidence type="ECO:0000256" key="1">
    <source>
        <dbReference type="SAM" id="MobiDB-lite"/>
    </source>
</evidence>
<dbReference type="AlphaFoldDB" id="A0A9J6FBC9"/>
<sequence>MSRRRLSWRWDAEETTFELASAETGDKEGEAPCVSGEGDVVTAVHTARSGGNSASRDREGGASLNRVKSARSARSSWPQPLVFRPQLGNLVGKKQNSFQDVHEKGTQGQQLGAKINRLAGGGCAGRGQRKDRRLRTVCAVTNSRLHLYKKRDSPACSHCGAFDSIGHCIVVCAAYNNERARLRAAYERMGIPCSTKIELLFPRCPRSLLAGAYRHLLAFLEETGLASRIRSLHARKTPAPARSLNNSDDHDDEGEDFNLITTYGEVLKCFRDSRRRYPGPHSNLSRQEALLFRQLQVRATWTPVWAKHVHPELQPSDVCVLCSASRATMAHMLWTCAVTPDPTDVLPPHLARAVGKEDLDSQRGAVQFAMEALQRQQS</sequence>
<dbReference type="VEuPathDB" id="VectorBase:HLOH_053035"/>
<protein>
    <submittedName>
        <fullName evidence="2">Uncharacterized protein</fullName>
    </submittedName>
</protein>
<dbReference type="EMBL" id="JABSTR010000001">
    <property type="protein sequence ID" value="KAH9359864.1"/>
    <property type="molecule type" value="Genomic_DNA"/>
</dbReference>
<feature type="region of interest" description="Disordered" evidence="1">
    <location>
        <begin position="46"/>
        <end position="78"/>
    </location>
</feature>
<dbReference type="Proteomes" id="UP000821853">
    <property type="component" value="Chromosome 1"/>
</dbReference>
<gene>
    <name evidence="2" type="ORF">HPB48_003132</name>
</gene>
<accession>A0A9J6FBC9</accession>
<name>A0A9J6FBC9_HAELO</name>
<reference evidence="2 3" key="1">
    <citation type="journal article" date="2020" name="Cell">
        <title>Large-Scale Comparative Analyses of Tick Genomes Elucidate Their Genetic Diversity and Vector Capacities.</title>
        <authorList>
            <consortium name="Tick Genome and Microbiome Consortium (TIGMIC)"/>
            <person name="Jia N."/>
            <person name="Wang J."/>
            <person name="Shi W."/>
            <person name="Du L."/>
            <person name="Sun Y."/>
            <person name="Zhan W."/>
            <person name="Jiang J.F."/>
            <person name="Wang Q."/>
            <person name="Zhang B."/>
            <person name="Ji P."/>
            <person name="Bell-Sakyi L."/>
            <person name="Cui X.M."/>
            <person name="Yuan T.T."/>
            <person name="Jiang B.G."/>
            <person name="Yang W.F."/>
            <person name="Lam T.T."/>
            <person name="Chang Q.C."/>
            <person name="Ding S.J."/>
            <person name="Wang X.J."/>
            <person name="Zhu J.G."/>
            <person name="Ruan X.D."/>
            <person name="Zhao L."/>
            <person name="Wei J.T."/>
            <person name="Ye R.Z."/>
            <person name="Que T.C."/>
            <person name="Du C.H."/>
            <person name="Zhou Y.H."/>
            <person name="Cheng J.X."/>
            <person name="Dai P.F."/>
            <person name="Guo W.B."/>
            <person name="Han X.H."/>
            <person name="Huang E.J."/>
            <person name="Li L.F."/>
            <person name="Wei W."/>
            <person name="Gao Y.C."/>
            <person name="Liu J.Z."/>
            <person name="Shao H.Z."/>
            <person name="Wang X."/>
            <person name="Wang C.C."/>
            <person name="Yang T.C."/>
            <person name="Huo Q.B."/>
            <person name="Li W."/>
            <person name="Chen H.Y."/>
            <person name="Chen S.E."/>
            <person name="Zhou L.G."/>
            <person name="Ni X.B."/>
            <person name="Tian J.H."/>
            <person name="Sheng Y."/>
            <person name="Liu T."/>
            <person name="Pan Y.S."/>
            <person name="Xia L.Y."/>
            <person name="Li J."/>
            <person name="Zhao F."/>
            <person name="Cao W.C."/>
        </authorList>
    </citation>
    <scope>NUCLEOTIDE SEQUENCE [LARGE SCALE GENOMIC DNA]</scope>
    <source>
        <strain evidence="2">HaeL-2018</strain>
    </source>
</reference>
<comment type="caution">
    <text evidence="2">The sequence shown here is derived from an EMBL/GenBank/DDBJ whole genome shotgun (WGS) entry which is preliminary data.</text>
</comment>